<reference evidence="9 10" key="1">
    <citation type="submission" date="2019-09" db="EMBL/GenBank/DDBJ databases">
        <title>Bird 10,000 Genomes (B10K) Project - Family phase.</title>
        <authorList>
            <person name="Zhang G."/>
        </authorList>
    </citation>
    <scope>NUCLEOTIDE SEQUENCE [LARGE SCALE GENOMIC DNA]</scope>
    <source>
        <strain evidence="9">B10K-DU-001-19</strain>
        <tissue evidence="9">Muscle</tissue>
    </source>
</reference>
<dbReference type="InterPro" id="IPR013087">
    <property type="entry name" value="Znf_C2H2_type"/>
</dbReference>
<dbReference type="PANTHER" id="PTHR23226">
    <property type="entry name" value="ZINC FINGER AND SCAN DOMAIN-CONTAINING"/>
    <property type="match status" value="1"/>
</dbReference>
<evidence type="ECO:0000313" key="10">
    <source>
        <dbReference type="Proteomes" id="UP000573793"/>
    </source>
</evidence>
<accession>A0A7K9GD09</accession>
<evidence type="ECO:0000256" key="6">
    <source>
        <dbReference type="ARBA" id="ARBA00023242"/>
    </source>
</evidence>
<organism evidence="9 10">
    <name type="scientific">Loxia leucoptera</name>
    <name type="common">White-winged crossbill</name>
    <dbReference type="NCBI Taxonomy" id="96539"/>
    <lineage>
        <taxon>Eukaryota</taxon>
        <taxon>Metazoa</taxon>
        <taxon>Chordata</taxon>
        <taxon>Craniata</taxon>
        <taxon>Vertebrata</taxon>
        <taxon>Euteleostomi</taxon>
        <taxon>Archelosauria</taxon>
        <taxon>Archosauria</taxon>
        <taxon>Dinosauria</taxon>
        <taxon>Saurischia</taxon>
        <taxon>Theropoda</taxon>
        <taxon>Coelurosauria</taxon>
        <taxon>Aves</taxon>
        <taxon>Neognathae</taxon>
        <taxon>Neoaves</taxon>
        <taxon>Telluraves</taxon>
        <taxon>Australaves</taxon>
        <taxon>Passeriformes</taxon>
        <taxon>Passeroidea</taxon>
        <taxon>Fringillidae</taxon>
        <taxon>Carduelinae</taxon>
        <taxon>Loxia</taxon>
    </lineage>
</organism>
<keyword evidence="6" id="KW-0539">Nucleus</keyword>
<evidence type="ECO:0000259" key="8">
    <source>
        <dbReference type="PROSITE" id="PS50157"/>
    </source>
</evidence>
<dbReference type="GO" id="GO:0008270">
    <property type="term" value="F:zinc ion binding"/>
    <property type="evidence" value="ECO:0007669"/>
    <property type="project" value="UniProtKB-KW"/>
</dbReference>
<keyword evidence="2" id="KW-0479">Metal-binding</keyword>
<keyword evidence="10" id="KW-1185">Reference proteome</keyword>
<dbReference type="SUPFAM" id="SSF57667">
    <property type="entry name" value="beta-beta-alpha zinc fingers"/>
    <property type="match status" value="1"/>
</dbReference>
<dbReference type="Pfam" id="PF00096">
    <property type="entry name" value="zf-C2H2"/>
    <property type="match status" value="2"/>
</dbReference>
<feature type="non-terminal residue" evidence="9">
    <location>
        <position position="54"/>
    </location>
</feature>
<dbReference type="PROSITE" id="PS50157">
    <property type="entry name" value="ZINC_FINGER_C2H2_2"/>
    <property type="match status" value="2"/>
</dbReference>
<dbReference type="EMBL" id="VWZM01005293">
    <property type="protein sequence ID" value="NXG99342.1"/>
    <property type="molecule type" value="Genomic_DNA"/>
</dbReference>
<dbReference type="FunFam" id="3.30.160.60:FF:000098">
    <property type="entry name" value="Zinc finger protein 614"/>
    <property type="match status" value="1"/>
</dbReference>
<proteinExistence type="predicted"/>
<evidence type="ECO:0000313" key="9">
    <source>
        <dbReference type="EMBL" id="NXG99342.1"/>
    </source>
</evidence>
<feature type="domain" description="C2H2-type" evidence="8">
    <location>
        <begin position="1"/>
        <end position="26"/>
    </location>
</feature>
<sequence length="54" mass="6408">CEQCKKRFQTSSSLSLHQRIHREERPYECPQCGKSFKHSSTLVTHRRIHSGERP</sequence>
<gene>
    <name evidence="9" type="primary">Znf626</name>
    <name evidence="9" type="ORF">LOXLEU_R07537</name>
</gene>
<evidence type="ECO:0000256" key="5">
    <source>
        <dbReference type="ARBA" id="ARBA00022833"/>
    </source>
</evidence>
<protein>
    <submittedName>
        <fullName evidence="9">ZN626 protein</fullName>
    </submittedName>
</protein>
<dbReference type="FunFam" id="3.30.160.60:FF:000340">
    <property type="entry name" value="zinc finger protein 473 isoform X1"/>
    <property type="match status" value="1"/>
</dbReference>
<evidence type="ECO:0000256" key="1">
    <source>
        <dbReference type="ARBA" id="ARBA00004123"/>
    </source>
</evidence>
<feature type="non-terminal residue" evidence="9">
    <location>
        <position position="1"/>
    </location>
</feature>
<dbReference type="InterPro" id="IPR036236">
    <property type="entry name" value="Znf_C2H2_sf"/>
</dbReference>
<keyword evidence="4 7" id="KW-0863">Zinc-finger</keyword>
<evidence type="ECO:0000256" key="3">
    <source>
        <dbReference type="ARBA" id="ARBA00022737"/>
    </source>
</evidence>
<comment type="subcellular location">
    <subcellularLocation>
        <location evidence="1">Nucleus</location>
    </subcellularLocation>
</comment>
<dbReference type="PANTHER" id="PTHR23226:SF366">
    <property type="entry name" value="ZINC FINGER PROTEIN ZFP2"/>
    <property type="match status" value="1"/>
</dbReference>
<dbReference type="GO" id="GO:0000978">
    <property type="term" value="F:RNA polymerase II cis-regulatory region sequence-specific DNA binding"/>
    <property type="evidence" value="ECO:0007669"/>
    <property type="project" value="TreeGrafter"/>
</dbReference>
<comment type="caution">
    <text evidence="9">The sequence shown here is derived from an EMBL/GenBank/DDBJ whole genome shotgun (WGS) entry which is preliminary data.</text>
</comment>
<evidence type="ECO:0000256" key="2">
    <source>
        <dbReference type="ARBA" id="ARBA00022723"/>
    </source>
</evidence>
<name>A0A7K9GD09_LOXLE</name>
<dbReference type="Gene3D" id="3.30.160.60">
    <property type="entry name" value="Classic Zinc Finger"/>
    <property type="match status" value="2"/>
</dbReference>
<evidence type="ECO:0000256" key="7">
    <source>
        <dbReference type="PROSITE-ProRule" id="PRU00042"/>
    </source>
</evidence>
<dbReference type="SMART" id="SM00355">
    <property type="entry name" value="ZnF_C2H2"/>
    <property type="match status" value="2"/>
</dbReference>
<dbReference type="PROSITE" id="PS00028">
    <property type="entry name" value="ZINC_FINGER_C2H2_1"/>
    <property type="match status" value="2"/>
</dbReference>
<dbReference type="Proteomes" id="UP000573793">
    <property type="component" value="Unassembled WGS sequence"/>
</dbReference>
<dbReference type="AlphaFoldDB" id="A0A7K9GD09"/>
<keyword evidence="5" id="KW-0862">Zinc</keyword>
<evidence type="ECO:0000256" key="4">
    <source>
        <dbReference type="ARBA" id="ARBA00022771"/>
    </source>
</evidence>
<dbReference type="GO" id="GO:0000981">
    <property type="term" value="F:DNA-binding transcription factor activity, RNA polymerase II-specific"/>
    <property type="evidence" value="ECO:0007669"/>
    <property type="project" value="TreeGrafter"/>
</dbReference>
<feature type="domain" description="C2H2-type" evidence="8">
    <location>
        <begin position="27"/>
        <end position="54"/>
    </location>
</feature>
<dbReference type="GO" id="GO:0005634">
    <property type="term" value="C:nucleus"/>
    <property type="evidence" value="ECO:0007669"/>
    <property type="project" value="UniProtKB-SubCell"/>
</dbReference>
<keyword evidence="3" id="KW-0677">Repeat</keyword>